<protein>
    <submittedName>
        <fullName evidence="1">Uncharacterized protein</fullName>
    </submittedName>
</protein>
<dbReference type="Proteomes" id="UP000053144">
    <property type="component" value="Chromosome 3"/>
</dbReference>
<gene>
    <name evidence="1" type="ORF">LR48_Vigan03g062600</name>
</gene>
<dbReference type="AlphaFoldDB" id="A0A0L9U381"/>
<sequence>MSFIQIPEPLFAYNKHIIWPTRKQQPPRVRNITAATTLHLAIFLECFMELGMIFTVIAGAHTEASLHGQHVGEELEQGAGAAATKVVILGHSTPNCTVQTAAPSEKSAVHLPHTQGKEVKHGDSLELSLLRFLLFV</sequence>
<accession>A0A0L9U381</accession>
<evidence type="ECO:0000313" key="2">
    <source>
        <dbReference type="Proteomes" id="UP000053144"/>
    </source>
</evidence>
<proteinExistence type="predicted"/>
<reference evidence="2" key="1">
    <citation type="journal article" date="2015" name="Proc. Natl. Acad. Sci. U.S.A.">
        <title>Genome sequencing of adzuki bean (Vigna angularis) provides insight into high starch and low fat accumulation and domestication.</title>
        <authorList>
            <person name="Yang K."/>
            <person name="Tian Z."/>
            <person name="Chen C."/>
            <person name="Luo L."/>
            <person name="Zhao B."/>
            <person name="Wang Z."/>
            <person name="Yu L."/>
            <person name="Li Y."/>
            <person name="Sun Y."/>
            <person name="Li W."/>
            <person name="Chen Y."/>
            <person name="Li Y."/>
            <person name="Zhang Y."/>
            <person name="Ai D."/>
            <person name="Zhao J."/>
            <person name="Shang C."/>
            <person name="Ma Y."/>
            <person name="Wu B."/>
            <person name="Wang M."/>
            <person name="Gao L."/>
            <person name="Sun D."/>
            <person name="Zhang P."/>
            <person name="Guo F."/>
            <person name="Wang W."/>
            <person name="Li Y."/>
            <person name="Wang J."/>
            <person name="Varshney R.K."/>
            <person name="Wang J."/>
            <person name="Ling H.Q."/>
            <person name="Wan P."/>
        </authorList>
    </citation>
    <scope>NUCLEOTIDE SEQUENCE</scope>
    <source>
        <strain evidence="2">cv. Jingnong 6</strain>
    </source>
</reference>
<organism evidence="1 2">
    <name type="scientific">Phaseolus angularis</name>
    <name type="common">Azuki bean</name>
    <name type="synonym">Vigna angularis</name>
    <dbReference type="NCBI Taxonomy" id="3914"/>
    <lineage>
        <taxon>Eukaryota</taxon>
        <taxon>Viridiplantae</taxon>
        <taxon>Streptophyta</taxon>
        <taxon>Embryophyta</taxon>
        <taxon>Tracheophyta</taxon>
        <taxon>Spermatophyta</taxon>
        <taxon>Magnoliopsida</taxon>
        <taxon>eudicotyledons</taxon>
        <taxon>Gunneridae</taxon>
        <taxon>Pentapetalae</taxon>
        <taxon>rosids</taxon>
        <taxon>fabids</taxon>
        <taxon>Fabales</taxon>
        <taxon>Fabaceae</taxon>
        <taxon>Papilionoideae</taxon>
        <taxon>50 kb inversion clade</taxon>
        <taxon>NPAAA clade</taxon>
        <taxon>indigoferoid/millettioid clade</taxon>
        <taxon>Phaseoleae</taxon>
        <taxon>Vigna</taxon>
    </lineage>
</organism>
<dbReference type="Gramene" id="KOM37245">
    <property type="protein sequence ID" value="KOM37245"/>
    <property type="gene ID" value="LR48_Vigan03g062600"/>
</dbReference>
<name>A0A0L9U381_PHAAN</name>
<evidence type="ECO:0000313" key="1">
    <source>
        <dbReference type="EMBL" id="KOM37245.1"/>
    </source>
</evidence>
<dbReference type="EMBL" id="CM003373">
    <property type="protein sequence ID" value="KOM37245.1"/>
    <property type="molecule type" value="Genomic_DNA"/>
</dbReference>